<organism evidence="1">
    <name type="scientific">Firmicutes phage HS18</name>
    <dbReference type="NCBI Taxonomy" id="3056396"/>
    <lineage>
        <taxon>Viruses</taxon>
    </lineage>
</organism>
<reference evidence="1" key="1">
    <citation type="submission" date="2023-04" db="EMBL/GenBank/DDBJ databases">
        <title>The human skin virome in hidradenitis suppurativa patients.</title>
        <authorList>
            <person name="Jansen D."/>
        </authorList>
    </citation>
    <scope>NUCLEOTIDE SEQUENCE</scope>
    <source>
        <strain evidence="1">VC4_HSPhageC</strain>
    </source>
</reference>
<proteinExistence type="predicted"/>
<evidence type="ECO:0000313" key="1">
    <source>
        <dbReference type="EMBL" id="WLJ26389.1"/>
    </source>
</evidence>
<sequence length="161" mass="18356">MIVDKKIIKIINDGQEIAEGKYMDNTVWTKSPPAIIVNVTDTNWFDRKTYSEDELLPIAYVIKNLKDTQSAWIAMPLSAEYGKDFQMVVEFSGLTLKQYVDDDQKLKTDKWQFISLINPIEGATRVFVANTTSSMAPKLKAVIIDKSTYAEEKEILKKLTL</sequence>
<dbReference type="EMBL" id="OQ890326">
    <property type="protein sequence ID" value="WLJ26389.1"/>
    <property type="molecule type" value="Genomic_DNA"/>
</dbReference>
<accession>A0AA49X560</accession>
<protein>
    <submittedName>
        <fullName evidence="1">Uncharacterized protein</fullName>
    </submittedName>
</protein>
<name>A0AA49X560_9VIRU</name>